<keyword evidence="1" id="KW-0812">Transmembrane</keyword>
<evidence type="ECO:0000313" key="3">
    <source>
        <dbReference type="Proteomes" id="UP001519921"/>
    </source>
</evidence>
<proteinExistence type="predicted"/>
<dbReference type="EMBL" id="JAHXPT010000004">
    <property type="protein sequence ID" value="MBW6409765.1"/>
    <property type="molecule type" value="Genomic_DNA"/>
</dbReference>
<evidence type="ECO:0000313" key="2">
    <source>
        <dbReference type="EMBL" id="MBW6409765.1"/>
    </source>
</evidence>
<comment type="caution">
    <text evidence="2">The sequence shown here is derived from an EMBL/GenBank/DDBJ whole genome shotgun (WGS) entry which is preliminary data.</text>
</comment>
<reference evidence="2 3" key="1">
    <citation type="submission" date="2021-07" db="EMBL/GenBank/DDBJ databases">
        <title>Clostridium weizhouense sp. nov., an anaerobic bacterium isolated from activated sludge of Petroleum wastewater.</title>
        <authorList>
            <person name="Li Q."/>
        </authorList>
    </citation>
    <scope>NUCLEOTIDE SEQUENCE [LARGE SCALE GENOMIC DNA]</scope>
    <source>
        <strain evidence="2 3">YB-6</strain>
    </source>
</reference>
<dbReference type="Proteomes" id="UP001519921">
    <property type="component" value="Unassembled WGS sequence"/>
</dbReference>
<evidence type="ECO:0000256" key="1">
    <source>
        <dbReference type="SAM" id="Phobius"/>
    </source>
</evidence>
<dbReference type="RefSeq" id="WP_219778825.1">
    <property type="nucleotide sequence ID" value="NZ_JAHXPT010000004.1"/>
</dbReference>
<organism evidence="2 3">
    <name type="scientific">Clostridium weizhouense</name>
    <dbReference type="NCBI Taxonomy" id="2859781"/>
    <lineage>
        <taxon>Bacteria</taxon>
        <taxon>Bacillati</taxon>
        <taxon>Bacillota</taxon>
        <taxon>Clostridia</taxon>
        <taxon>Eubacteriales</taxon>
        <taxon>Clostridiaceae</taxon>
        <taxon>Clostridium</taxon>
    </lineage>
</organism>
<feature type="transmembrane region" description="Helical" evidence="1">
    <location>
        <begin position="12"/>
        <end position="31"/>
    </location>
</feature>
<name>A0ABS7AM82_9CLOT</name>
<protein>
    <submittedName>
        <fullName evidence="2">DUF4044 domain-containing protein</fullName>
    </submittedName>
</protein>
<accession>A0ABS7AM82</accession>
<keyword evidence="1" id="KW-1133">Transmembrane helix</keyword>
<keyword evidence="3" id="KW-1185">Reference proteome</keyword>
<keyword evidence="1" id="KW-0472">Membrane</keyword>
<gene>
    <name evidence="2" type="ORF">KYD98_06650</name>
</gene>
<sequence length="32" mass="3793">MKRKTREKLKIVMIVFIILSFIIGFLPALFLL</sequence>